<sequence>MWFGPGEYVPDPTEGILNVDDLPAPQIVAYDRNHEHTPCPRCGHLAYRHKWGYRTLHDLGDLYRDGPVDLLVTYSSHYCSKCRKYFNIDLTDLASPGSHYTHRVIHLAVRLVVEDGLPYRPASWHLWRDHHVFVPFATIQNWVEAGGKKAQGQMDGVFPDWALEAFSGYVAVDELYEGPYCVFSAVDNRQFNRVIYEVLDHDPSHDDIAPFLRRFKKALDERDLELKGITTDGSALYPEPIREVFGDVPHQICTFHVIKELVKGCVGGWINLVLSAVAKERQRLAKSKPKLKRGRPSSKDKEARRLTRKSKSIQEKISDLFQDRFLFVKRRLKPSERKRLLFITRGLPQLRKLREIMDHLYALFDRRCRTQTALNKLRKLRHWVKRFKWIGETLNKVFSANLEQALTFLDDKLLPATSNAVERGNRRHRKMQKSVYRVRSQGCLEGRIALDMIRESRAEGRAQTTETLHKARRGYTDP</sequence>
<dbReference type="EMBL" id="AZHX01001179">
    <property type="protein sequence ID" value="ETX04616.1"/>
    <property type="molecule type" value="Genomic_DNA"/>
</dbReference>
<evidence type="ECO:0000313" key="3">
    <source>
        <dbReference type="Proteomes" id="UP000019140"/>
    </source>
</evidence>
<evidence type="ECO:0008006" key="4">
    <source>
        <dbReference type="Google" id="ProtNLM"/>
    </source>
</evidence>
<dbReference type="AlphaFoldDB" id="W4M3S2"/>
<comment type="caution">
    <text evidence="2">The sequence shown here is derived from an EMBL/GenBank/DDBJ whole genome shotgun (WGS) entry which is preliminary data.</text>
</comment>
<keyword evidence="3" id="KW-1185">Reference proteome</keyword>
<organism evidence="2 3">
    <name type="scientific">Candidatus Entotheonella gemina</name>
    <dbReference type="NCBI Taxonomy" id="1429439"/>
    <lineage>
        <taxon>Bacteria</taxon>
        <taxon>Pseudomonadati</taxon>
        <taxon>Nitrospinota/Tectimicrobiota group</taxon>
        <taxon>Candidatus Tectimicrobiota</taxon>
        <taxon>Candidatus Entotheonellia</taxon>
        <taxon>Candidatus Entotheonellales</taxon>
        <taxon>Candidatus Entotheonellaceae</taxon>
        <taxon>Candidatus Entotheonella</taxon>
    </lineage>
</organism>
<reference evidence="2 3" key="1">
    <citation type="journal article" date="2014" name="Nature">
        <title>An environmental bacterial taxon with a large and distinct metabolic repertoire.</title>
        <authorList>
            <person name="Wilson M.C."/>
            <person name="Mori T."/>
            <person name="Ruckert C."/>
            <person name="Uria A.R."/>
            <person name="Helf M.J."/>
            <person name="Takada K."/>
            <person name="Gernert C."/>
            <person name="Steffens U.A."/>
            <person name="Heycke N."/>
            <person name="Schmitt S."/>
            <person name="Rinke C."/>
            <person name="Helfrich E.J."/>
            <person name="Brachmann A.O."/>
            <person name="Gurgui C."/>
            <person name="Wakimoto T."/>
            <person name="Kracht M."/>
            <person name="Crusemann M."/>
            <person name="Hentschel U."/>
            <person name="Abe I."/>
            <person name="Matsunaga S."/>
            <person name="Kalinowski J."/>
            <person name="Takeyama H."/>
            <person name="Piel J."/>
        </authorList>
    </citation>
    <scope>NUCLEOTIDE SEQUENCE [LARGE SCALE GENOMIC DNA]</scope>
    <source>
        <strain evidence="3">TSY2</strain>
    </source>
</reference>
<feature type="region of interest" description="Disordered" evidence="1">
    <location>
        <begin position="459"/>
        <end position="478"/>
    </location>
</feature>
<name>W4M3S2_9BACT</name>
<gene>
    <name evidence="2" type="ORF">ETSY2_27840</name>
</gene>
<protein>
    <recommendedName>
        <fullName evidence="4">Transposase IS204/IS1001/IS1096/IS1165 DDE domain-containing protein</fullName>
    </recommendedName>
</protein>
<feature type="compositionally biased region" description="Basic residues" evidence="1">
    <location>
        <begin position="285"/>
        <end position="296"/>
    </location>
</feature>
<evidence type="ECO:0000256" key="1">
    <source>
        <dbReference type="SAM" id="MobiDB-lite"/>
    </source>
</evidence>
<proteinExistence type="predicted"/>
<dbReference type="HOGENOM" id="CLU_048107_0_0_7"/>
<dbReference type="Proteomes" id="UP000019140">
    <property type="component" value="Unassembled WGS sequence"/>
</dbReference>
<evidence type="ECO:0000313" key="2">
    <source>
        <dbReference type="EMBL" id="ETX04616.1"/>
    </source>
</evidence>
<feature type="region of interest" description="Disordered" evidence="1">
    <location>
        <begin position="285"/>
        <end position="310"/>
    </location>
</feature>
<accession>W4M3S2</accession>